<dbReference type="PIRSF" id="PIRSF004557">
    <property type="entry name" value="SecY"/>
    <property type="match status" value="1"/>
</dbReference>
<dbReference type="SUPFAM" id="SSF103491">
    <property type="entry name" value="Preprotein translocase SecY subunit"/>
    <property type="match status" value="1"/>
</dbReference>
<evidence type="ECO:0000256" key="7">
    <source>
        <dbReference type="ARBA" id="ARBA00023010"/>
    </source>
</evidence>
<proteinExistence type="inferred from homology"/>
<evidence type="ECO:0000256" key="10">
    <source>
        <dbReference type="RuleBase" id="RU000537"/>
    </source>
</evidence>
<comment type="subcellular location">
    <subcellularLocation>
        <location evidence="9">Cell membrane</location>
        <topology evidence="9">Multi-pass membrane protein</topology>
    </subcellularLocation>
    <subcellularLocation>
        <location evidence="1 11">Membrane</location>
        <topology evidence="1 11">Multi-pass membrane protein</topology>
    </subcellularLocation>
</comment>
<feature type="transmembrane region" description="Helical" evidence="9">
    <location>
        <begin position="394"/>
        <end position="414"/>
    </location>
</feature>
<dbReference type="PROSITE" id="PS00755">
    <property type="entry name" value="SECY_1"/>
    <property type="match status" value="1"/>
</dbReference>
<reference evidence="14" key="1">
    <citation type="submission" date="2023-07" db="EMBL/GenBank/DDBJ databases">
        <title>Functional and genomic diversity of the sorghum phyllosphere microbiome.</title>
        <authorList>
            <person name="Shade A."/>
        </authorList>
    </citation>
    <scope>NUCLEOTIDE SEQUENCE [LARGE SCALE GENOMIC DNA]</scope>
    <source>
        <strain evidence="14">SORGH_AS_0422</strain>
    </source>
</reference>
<evidence type="ECO:0000256" key="11">
    <source>
        <dbReference type="RuleBase" id="RU003484"/>
    </source>
</evidence>
<dbReference type="Pfam" id="PF00344">
    <property type="entry name" value="SecY"/>
    <property type="match status" value="1"/>
</dbReference>
<sequence length="452" mass="48772">MKNFFTTLSNIWKIEDLRVRILNTLLFLLIYRVGSYVALPGVDANVLNNQAAKEGLLGLLNMFAGGSFSRASIFALGVMPYISASIVVQLLGIAVPYFAKLQKEGESGRSKINQWTRYLTIAITMAQAVGYVRSQITPNAISPVLGSGWFTLSSIFVLTAGTLFVMWLGEKITDKGIGNGISLIIMVGIIAQLPAAIIDEFSSRVSGANATGGPLLFIVEILALVGVVMFTILVVQGTRKIAVQYAKRIVGNKQYGGVRQYIPLKVNAAGVMPIIFAQALMFIPATISSFFPDIQSNSVLMALSNYTSWLHNLVFAILIILFTYFYTAITVNPKQMSDDMKKNGGFIPGVAPGNATSDYIDAVISRITLPGSIFLAIIAIIPALANILHINSQFARFFGGTSLIILVGVVLDTLQQIESHLLMRHYDGLMKTGRVKGRTAVPTAAGTVPPAI</sequence>
<dbReference type="Proteomes" id="UP001258315">
    <property type="component" value="Unassembled WGS sequence"/>
</dbReference>
<feature type="transmembrane region" description="Helical" evidence="9">
    <location>
        <begin position="176"/>
        <end position="195"/>
    </location>
</feature>
<feature type="transmembrane region" description="Helical" evidence="9">
    <location>
        <begin position="21"/>
        <end position="39"/>
    </location>
</feature>
<evidence type="ECO:0000256" key="6">
    <source>
        <dbReference type="ARBA" id="ARBA00022989"/>
    </source>
</evidence>
<name>A0ABU3GY26_9SPHI</name>
<comment type="similarity">
    <text evidence="2 9 12">Belongs to the SecY/SEC61-alpha family.</text>
</comment>
<evidence type="ECO:0000256" key="2">
    <source>
        <dbReference type="ARBA" id="ARBA00005751"/>
    </source>
</evidence>
<dbReference type="InterPro" id="IPR026593">
    <property type="entry name" value="SecY"/>
</dbReference>
<comment type="subunit">
    <text evidence="9">Component of the Sec protein translocase complex. Heterotrimer consisting of SecY, SecE and SecG subunits. The heterotrimers can form oligomers, although 1 heterotrimer is thought to be able to translocate proteins. Interacts with the ribosome. Interacts with SecDF, and other proteins may be involved. Interacts with SecA.</text>
</comment>
<keyword evidence="5 9" id="KW-0653">Protein transport</keyword>
<evidence type="ECO:0000256" key="12">
    <source>
        <dbReference type="RuleBase" id="RU004349"/>
    </source>
</evidence>
<feature type="transmembrane region" description="Helical" evidence="9">
    <location>
        <begin position="215"/>
        <end position="235"/>
    </location>
</feature>
<evidence type="ECO:0000256" key="8">
    <source>
        <dbReference type="ARBA" id="ARBA00023136"/>
    </source>
</evidence>
<keyword evidence="9" id="KW-1003">Cell membrane</keyword>
<keyword evidence="3 9" id="KW-0813">Transport</keyword>
<dbReference type="PRINTS" id="PR00303">
    <property type="entry name" value="SECYTRNLCASE"/>
</dbReference>
<evidence type="ECO:0000313" key="13">
    <source>
        <dbReference type="EMBL" id="MDT3404668.1"/>
    </source>
</evidence>
<evidence type="ECO:0000313" key="14">
    <source>
        <dbReference type="Proteomes" id="UP001258315"/>
    </source>
</evidence>
<keyword evidence="8 9" id="KW-0472">Membrane</keyword>
<dbReference type="EMBL" id="JAVLVU010000001">
    <property type="protein sequence ID" value="MDT3404668.1"/>
    <property type="molecule type" value="Genomic_DNA"/>
</dbReference>
<dbReference type="InterPro" id="IPR023201">
    <property type="entry name" value="SecY_dom_sf"/>
</dbReference>
<protein>
    <recommendedName>
        <fullName evidence="9 10">Protein translocase subunit SecY</fullName>
    </recommendedName>
</protein>
<feature type="transmembrane region" description="Helical" evidence="9">
    <location>
        <begin position="73"/>
        <end position="98"/>
    </location>
</feature>
<keyword evidence="6 9" id="KW-1133">Transmembrane helix</keyword>
<accession>A0ABU3GY26</accession>
<comment type="function">
    <text evidence="9 10">The central subunit of the protein translocation channel SecYEG. Consists of two halves formed by TMs 1-5 and 6-10. These two domains form a lateral gate at the front which open onto the bilayer between TMs 2 and 7, and are clamped together by SecE at the back. The channel is closed by both a pore ring composed of hydrophobic SecY resides and a short helix (helix 2A) on the extracellular side of the membrane which forms a plug. The plug probably moves laterally to allow the channel to open. The ring and the pore may move independently.</text>
</comment>
<evidence type="ECO:0000256" key="5">
    <source>
        <dbReference type="ARBA" id="ARBA00022927"/>
    </source>
</evidence>
<feature type="transmembrane region" description="Helical" evidence="9">
    <location>
        <begin position="148"/>
        <end position="169"/>
    </location>
</feature>
<feature type="transmembrane region" description="Helical" evidence="9">
    <location>
        <begin position="269"/>
        <end position="291"/>
    </location>
</feature>
<dbReference type="HAMAP" id="MF_01465">
    <property type="entry name" value="SecY"/>
    <property type="match status" value="1"/>
</dbReference>
<keyword evidence="4 9" id="KW-0812">Transmembrane</keyword>
<dbReference type="RefSeq" id="WP_311952195.1">
    <property type="nucleotide sequence ID" value="NZ_JAVLVU010000001.1"/>
</dbReference>
<evidence type="ECO:0000256" key="4">
    <source>
        <dbReference type="ARBA" id="ARBA00022692"/>
    </source>
</evidence>
<dbReference type="PANTHER" id="PTHR10906">
    <property type="entry name" value="SECY/SEC61-ALPHA FAMILY MEMBER"/>
    <property type="match status" value="1"/>
</dbReference>
<keyword evidence="14" id="KW-1185">Reference proteome</keyword>
<feature type="transmembrane region" description="Helical" evidence="9">
    <location>
        <begin position="118"/>
        <end position="136"/>
    </location>
</feature>
<dbReference type="InterPro" id="IPR030659">
    <property type="entry name" value="SecY_CS"/>
</dbReference>
<gene>
    <name evidence="9" type="primary">secY</name>
    <name evidence="13" type="ORF">QE417_003740</name>
</gene>
<dbReference type="NCBIfam" id="TIGR00967">
    <property type="entry name" value="3a0501s007"/>
    <property type="match status" value="1"/>
</dbReference>
<dbReference type="InterPro" id="IPR002208">
    <property type="entry name" value="SecY/SEC61-alpha"/>
</dbReference>
<feature type="transmembrane region" description="Helical" evidence="9">
    <location>
        <begin position="311"/>
        <end position="331"/>
    </location>
</feature>
<dbReference type="Gene3D" id="1.10.3370.10">
    <property type="entry name" value="SecY subunit domain"/>
    <property type="match status" value="1"/>
</dbReference>
<keyword evidence="7 9" id="KW-0811">Translocation</keyword>
<evidence type="ECO:0000256" key="9">
    <source>
        <dbReference type="HAMAP-Rule" id="MF_01465"/>
    </source>
</evidence>
<evidence type="ECO:0000256" key="3">
    <source>
        <dbReference type="ARBA" id="ARBA00022448"/>
    </source>
</evidence>
<organism evidence="13 14">
    <name type="scientific">Mucilaginibacter terrae</name>
    <dbReference type="NCBI Taxonomy" id="1955052"/>
    <lineage>
        <taxon>Bacteria</taxon>
        <taxon>Pseudomonadati</taxon>
        <taxon>Bacteroidota</taxon>
        <taxon>Sphingobacteriia</taxon>
        <taxon>Sphingobacteriales</taxon>
        <taxon>Sphingobacteriaceae</taxon>
        <taxon>Mucilaginibacter</taxon>
    </lineage>
</organism>
<evidence type="ECO:0000256" key="1">
    <source>
        <dbReference type="ARBA" id="ARBA00004141"/>
    </source>
</evidence>
<feature type="transmembrane region" description="Helical" evidence="9">
    <location>
        <begin position="367"/>
        <end position="388"/>
    </location>
</feature>
<dbReference type="PROSITE" id="PS00756">
    <property type="entry name" value="SECY_2"/>
    <property type="match status" value="1"/>
</dbReference>
<comment type="caution">
    <text evidence="13">The sequence shown here is derived from an EMBL/GenBank/DDBJ whole genome shotgun (WGS) entry which is preliminary data.</text>
</comment>